<keyword evidence="2" id="KW-1003">Cell membrane</keyword>
<evidence type="ECO:0000256" key="1">
    <source>
        <dbReference type="ARBA" id="ARBA00004651"/>
    </source>
</evidence>
<proteinExistence type="inferred from homology"/>
<evidence type="ECO:0000256" key="2">
    <source>
        <dbReference type="ARBA" id="ARBA00022475"/>
    </source>
</evidence>
<feature type="transmembrane region" description="Helical" evidence="7">
    <location>
        <begin position="253"/>
        <end position="277"/>
    </location>
</feature>
<gene>
    <name evidence="10" type="ORF">B9J98_06270</name>
</gene>
<evidence type="ECO:0000259" key="8">
    <source>
        <dbReference type="Pfam" id="PF02687"/>
    </source>
</evidence>
<feature type="transmembrane region" description="Helical" evidence="7">
    <location>
        <begin position="354"/>
        <end position="377"/>
    </location>
</feature>
<evidence type="ECO:0000259" key="9">
    <source>
        <dbReference type="Pfam" id="PF12704"/>
    </source>
</evidence>
<keyword evidence="3 7" id="KW-0812">Transmembrane</keyword>
<comment type="caution">
    <text evidence="10">The sequence shown here is derived from an EMBL/GenBank/DDBJ whole genome shotgun (WGS) entry which is preliminary data.</text>
</comment>
<evidence type="ECO:0000256" key="6">
    <source>
        <dbReference type="ARBA" id="ARBA00038076"/>
    </source>
</evidence>
<dbReference type="InterPro" id="IPR003838">
    <property type="entry name" value="ABC3_permease_C"/>
</dbReference>
<evidence type="ECO:0000256" key="7">
    <source>
        <dbReference type="SAM" id="Phobius"/>
    </source>
</evidence>
<keyword evidence="4 7" id="KW-1133">Transmembrane helix</keyword>
<dbReference type="PANTHER" id="PTHR30572:SF4">
    <property type="entry name" value="ABC TRANSPORTER PERMEASE YTRF"/>
    <property type="match status" value="1"/>
</dbReference>
<feature type="transmembrane region" description="Helical" evidence="7">
    <location>
        <begin position="310"/>
        <end position="334"/>
    </location>
</feature>
<dbReference type="InterPro" id="IPR050250">
    <property type="entry name" value="Macrolide_Exporter_MacB"/>
</dbReference>
<dbReference type="Proteomes" id="UP000244066">
    <property type="component" value="Unassembled WGS sequence"/>
</dbReference>
<reference evidence="10 11" key="1">
    <citation type="submission" date="2017-04" db="EMBL/GenBank/DDBJ databases">
        <title>Draft Aigarchaeota genome from a New Zealand hot spring.</title>
        <authorList>
            <person name="Reysenbach A.-L."/>
            <person name="Donaho J.A."/>
            <person name="Gerhart J."/>
            <person name="Kelley J.F."/>
            <person name="Kouba K."/>
            <person name="Podar M."/>
            <person name="Stott M."/>
        </authorList>
    </citation>
    <scope>NUCLEOTIDE SEQUENCE [LARGE SCALE GENOMIC DNA]</scope>
    <source>
        <strain evidence="10">NZ13_MG1</strain>
    </source>
</reference>
<evidence type="ECO:0000313" key="11">
    <source>
        <dbReference type="Proteomes" id="UP000244066"/>
    </source>
</evidence>
<feature type="domain" description="MacB-like periplasmic core" evidence="9">
    <location>
        <begin position="1"/>
        <end position="228"/>
    </location>
</feature>
<evidence type="ECO:0000256" key="5">
    <source>
        <dbReference type="ARBA" id="ARBA00023136"/>
    </source>
</evidence>
<accession>A0A2R7Y1M7</accession>
<dbReference type="PANTHER" id="PTHR30572">
    <property type="entry name" value="MEMBRANE COMPONENT OF TRANSPORTER-RELATED"/>
    <property type="match status" value="1"/>
</dbReference>
<dbReference type="EMBL" id="NDWU01000017">
    <property type="protein sequence ID" value="PUA31450.1"/>
    <property type="molecule type" value="Genomic_DNA"/>
</dbReference>
<comment type="similarity">
    <text evidence="6">Belongs to the ABC-4 integral membrane protein family.</text>
</comment>
<dbReference type="GO" id="GO:0005886">
    <property type="term" value="C:plasma membrane"/>
    <property type="evidence" value="ECO:0007669"/>
    <property type="project" value="UniProtKB-SubCell"/>
</dbReference>
<protein>
    <recommendedName>
        <fullName evidence="12">ABC transporter permease</fullName>
    </recommendedName>
</protein>
<dbReference type="Pfam" id="PF12704">
    <property type="entry name" value="MacB_PCD"/>
    <property type="match status" value="1"/>
</dbReference>
<name>A0A2R7Y1M7_9ARCH</name>
<feature type="domain" description="ABC3 transporter permease C-terminal" evidence="8">
    <location>
        <begin position="259"/>
        <end position="384"/>
    </location>
</feature>
<comment type="subcellular location">
    <subcellularLocation>
        <location evidence="1">Cell membrane</location>
        <topology evidence="1">Multi-pass membrane protein</topology>
    </subcellularLocation>
</comment>
<dbReference type="GO" id="GO:0022857">
    <property type="term" value="F:transmembrane transporter activity"/>
    <property type="evidence" value="ECO:0007669"/>
    <property type="project" value="TreeGrafter"/>
</dbReference>
<evidence type="ECO:0000256" key="4">
    <source>
        <dbReference type="ARBA" id="ARBA00022989"/>
    </source>
</evidence>
<evidence type="ECO:0000313" key="10">
    <source>
        <dbReference type="EMBL" id="PUA31450.1"/>
    </source>
</evidence>
<dbReference type="Pfam" id="PF02687">
    <property type="entry name" value="FtsX"/>
    <property type="match status" value="1"/>
</dbReference>
<keyword evidence="5 7" id="KW-0472">Membrane</keyword>
<sequence>MTILGIMIGTALIISLISNTEGLNVLIDNALSKIGVNNIFITPSGTVSIRSVQAGPKKSLKLMDTDVMLLGSLPGVRAASPFYLSKGTLIGSGLEQSVSIIGLDPTLTYLVLPDLEIYQGEDLSPNDMAMIAIGYDVAFPPGEAGKSIPLYSSVTLELTVEGKRVTRSFIVGAIYKKFGSTPYLDVDKSVMITIPEARSIFESTSYPSIVLVAESTNAVDTITGALNNIYGNDIEIISPLTIIKQVRIILNNFTIFLLVVSSIALVVAGVGIMNTMFMTVMERTKEIGVLRALGFSQKDVAKIFLTESTLIGVIGGLLGIVLGSFLSMSLGGMFSSFIPTMSGNPIIYRPNITSTVLVGSFSFAVVTGLLSGIYPALRAARLDPVQALRAE</sequence>
<dbReference type="AlphaFoldDB" id="A0A2R7Y1M7"/>
<organism evidence="10 11">
    <name type="scientific">Candidatus Terraquivivens tikiterensis</name>
    <dbReference type="NCBI Taxonomy" id="1980982"/>
    <lineage>
        <taxon>Archaea</taxon>
        <taxon>Nitrososphaerota</taxon>
        <taxon>Candidatus Wolframiiraptoraceae</taxon>
        <taxon>Candidatus Terraquivivens</taxon>
    </lineage>
</organism>
<evidence type="ECO:0008006" key="12">
    <source>
        <dbReference type="Google" id="ProtNLM"/>
    </source>
</evidence>
<dbReference type="InterPro" id="IPR025857">
    <property type="entry name" value="MacB_PCD"/>
</dbReference>
<evidence type="ECO:0000256" key="3">
    <source>
        <dbReference type="ARBA" id="ARBA00022692"/>
    </source>
</evidence>